<evidence type="ECO:0000259" key="1">
    <source>
        <dbReference type="Pfam" id="PF02627"/>
    </source>
</evidence>
<dbReference type="SUPFAM" id="SSF69118">
    <property type="entry name" value="AhpD-like"/>
    <property type="match status" value="1"/>
</dbReference>
<name>A0A921HNF6_9FIRM</name>
<reference evidence="2" key="2">
    <citation type="submission" date="2021-09" db="EMBL/GenBank/DDBJ databases">
        <authorList>
            <person name="Gilroy R."/>
        </authorList>
    </citation>
    <scope>NUCLEOTIDE SEQUENCE</scope>
    <source>
        <strain evidence="2">7318</strain>
    </source>
</reference>
<accession>A0A921HNF6</accession>
<dbReference type="InterPro" id="IPR052512">
    <property type="entry name" value="4CMD/NDH-1_regulator"/>
</dbReference>
<dbReference type="Proteomes" id="UP000780768">
    <property type="component" value="Unassembled WGS sequence"/>
</dbReference>
<dbReference type="PANTHER" id="PTHR33570:SF2">
    <property type="entry name" value="CARBOXYMUCONOLACTONE DECARBOXYLASE-LIKE DOMAIN-CONTAINING PROTEIN"/>
    <property type="match status" value="1"/>
</dbReference>
<evidence type="ECO:0000313" key="2">
    <source>
        <dbReference type="EMBL" id="HJF84966.1"/>
    </source>
</evidence>
<dbReference type="PANTHER" id="PTHR33570">
    <property type="entry name" value="4-CARBOXYMUCONOLACTONE DECARBOXYLASE FAMILY PROTEIN"/>
    <property type="match status" value="1"/>
</dbReference>
<gene>
    <name evidence="2" type="ORF">K8V65_04835</name>
</gene>
<protein>
    <submittedName>
        <fullName evidence="2">Carboxymuconolactone decarboxylase family protein</fullName>
    </submittedName>
</protein>
<dbReference type="Gene3D" id="1.20.1290.10">
    <property type="entry name" value="AhpD-like"/>
    <property type="match status" value="1"/>
</dbReference>
<dbReference type="RefSeq" id="WP_303996925.1">
    <property type="nucleotide sequence ID" value="NZ_DXWG01000008.1"/>
</dbReference>
<feature type="domain" description="Carboxymuconolactone decarboxylase-like" evidence="1">
    <location>
        <begin position="165"/>
        <end position="245"/>
    </location>
</feature>
<dbReference type="Pfam" id="PF02627">
    <property type="entry name" value="CMD"/>
    <property type="match status" value="2"/>
</dbReference>
<dbReference type="GO" id="GO:0051920">
    <property type="term" value="F:peroxiredoxin activity"/>
    <property type="evidence" value="ECO:0007669"/>
    <property type="project" value="InterPro"/>
</dbReference>
<evidence type="ECO:0000313" key="3">
    <source>
        <dbReference type="Proteomes" id="UP000780768"/>
    </source>
</evidence>
<dbReference type="InterPro" id="IPR029032">
    <property type="entry name" value="AhpD-like"/>
</dbReference>
<dbReference type="EMBL" id="DYVR01000130">
    <property type="protein sequence ID" value="HJF84966.1"/>
    <property type="molecule type" value="Genomic_DNA"/>
</dbReference>
<proteinExistence type="predicted"/>
<feature type="domain" description="Carboxymuconolactone decarboxylase-like" evidence="1">
    <location>
        <begin position="40"/>
        <end position="110"/>
    </location>
</feature>
<sequence length="251" mass="27271">MDRTKTAEKIGAKFFNQEFYAENNNADEEFKAIAQNFICGDTLARDVLTDKAKMLVILTALTTVQTLKPLAKYTKAALNAGASPEEITETLYQCAPYIGISRVEAALEAVNGVFAQENIAYPLKGQASVDETTRFAKGLAVQQQIFGADNINNMRANAPAELKHIQDYLSAYCFGDYYTRGTLDLKMRELITFSAIICLGGCEPQAKAHAGANISVGNTKEMLIEAATQCLPFIGFPRTLNAIGCISAVCK</sequence>
<organism evidence="2 3">
    <name type="scientific">Megamonas hypermegale</name>
    <dbReference type="NCBI Taxonomy" id="158847"/>
    <lineage>
        <taxon>Bacteria</taxon>
        <taxon>Bacillati</taxon>
        <taxon>Bacillota</taxon>
        <taxon>Negativicutes</taxon>
        <taxon>Selenomonadales</taxon>
        <taxon>Selenomonadaceae</taxon>
        <taxon>Megamonas</taxon>
    </lineage>
</organism>
<dbReference type="AlphaFoldDB" id="A0A921HNF6"/>
<dbReference type="InterPro" id="IPR003779">
    <property type="entry name" value="CMD-like"/>
</dbReference>
<reference evidence="2" key="1">
    <citation type="journal article" date="2021" name="PeerJ">
        <title>Extensive microbial diversity within the chicken gut microbiome revealed by metagenomics and culture.</title>
        <authorList>
            <person name="Gilroy R."/>
            <person name="Ravi A."/>
            <person name="Getino M."/>
            <person name="Pursley I."/>
            <person name="Horton D.L."/>
            <person name="Alikhan N.F."/>
            <person name="Baker D."/>
            <person name="Gharbi K."/>
            <person name="Hall N."/>
            <person name="Watson M."/>
            <person name="Adriaenssens E.M."/>
            <person name="Foster-Nyarko E."/>
            <person name="Jarju S."/>
            <person name="Secka A."/>
            <person name="Antonio M."/>
            <person name="Oren A."/>
            <person name="Chaudhuri R.R."/>
            <person name="La Ragione R."/>
            <person name="Hildebrand F."/>
            <person name="Pallen M.J."/>
        </authorList>
    </citation>
    <scope>NUCLEOTIDE SEQUENCE</scope>
    <source>
        <strain evidence="2">7318</strain>
    </source>
</reference>
<comment type="caution">
    <text evidence="2">The sequence shown here is derived from an EMBL/GenBank/DDBJ whole genome shotgun (WGS) entry which is preliminary data.</text>
</comment>